<keyword evidence="2" id="KW-0436">Ligase</keyword>
<evidence type="ECO:0000313" key="3">
    <source>
        <dbReference type="Proteomes" id="UP000076079"/>
    </source>
</evidence>
<protein>
    <submittedName>
        <fullName evidence="2">DNA ligase-like protein</fullName>
    </submittedName>
</protein>
<dbReference type="AlphaFoldDB" id="A0A143PN04"/>
<sequence length="289" mass="32009">MITHPDKVLFPDDGITKGDVAAYYEAMAPVILPHLRGRPITMERYPSGIGAKGFWQKHVSKGFPSWLQRVEVPKKDGVVHHPVVTDTESLLWITNQNTITQHVWASRLPDLNYPDLCVFDLDPSNDDVAEVRAAAIGLRDLLEKVGLPSWVKTTGSKGFHIVVPLDGKTTMGTAARFANAVGALFVGLVPDKLTQEFSKVDRLGRIYMDTGRNGYSATFAAPYTIRAKRGAPVSAPCTWEELERGAVNPGSFTLRNMPERMATVGDVWGDLHRRGRSLQRAMDKVKEFL</sequence>
<dbReference type="Proteomes" id="UP000076079">
    <property type="component" value="Chromosome"/>
</dbReference>
<dbReference type="InterPro" id="IPR014145">
    <property type="entry name" value="LigD_pol_dom"/>
</dbReference>
<dbReference type="EMBL" id="CP015136">
    <property type="protein sequence ID" value="AMY09149.1"/>
    <property type="molecule type" value="Genomic_DNA"/>
</dbReference>
<proteinExistence type="predicted"/>
<dbReference type="Gene3D" id="3.90.920.10">
    <property type="entry name" value="DNA primase, PRIM domain"/>
    <property type="match status" value="1"/>
</dbReference>
<evidence type="ECO:0000259" key="1">
    <source>
        <dbReference type="Pfam" id="PF21686"/>
    </source>
</evidence>
<organism evidence="2 3">
    <name type="scientific">Luteitalea pratensis</name>
    <dbReference type="NCBI Taxonomy" id="1855912"/>
    <lineage>
        <taxon>Bacteria</taxon>
        <taxon>Pseudomonadati</taxon>
        <taxon>Acidobacteriota</taxon>
        <taxon>Vicinamibacteria</taxon>
        <taxon>Vicinamibacterales</taxon>
        <taxon>Vicinamibacteraceae</taxon>
        <taxon>Luteitalea</taxon>
    </lineage>
</organism>
<dbReference type="Pfam" id="PF21686">
    <property type="entry name" value="LigD_Prim-Pol"/>
    <property type="match status" value="1"/>
</dbReference>
<feature type="domain" description="DNA ligase D polymerase" evidence="1">
    <location>
        <begin position="16"/>
        <end position="268"/>
    </location>
</feature>
<dbReference type="STRING" id="1855912.LuPra_02362"/>
<dbReference type="GO" id="GO:0016874">
    <property type="term" value="F:ligase activity"/>
    <property type="evidence" value="ECO:0007669"/>
    <property type="project" value="UniProtKB-KW"/>
</dbReference>
<accession>A0A143PN04</accession>
<dbReference type="PANTHER" id="PTHR42705">
    <property type="entry name" value="BIFUNCTIONAL NON-HOMOLOGOUS END JOINING PROTEIN LIGD"/>
    <property type="match status" value="1"/>
</dbReference>
<keyword evidence="3" id="KW-1185">Reference proteome</keyword>
<dbReference type="KEGG" id="abac:LuPra_02362"/>
<dbReference type="NCBIfam" id="TIGR02778">
    <property type="entry name" value="ligD_pol"/>
    <property type="match status" value="1"/>
</dbReference>
<dbReference type="RefSeq" id="WP_157899040.1">
    <property type="nucleotide sequence ID" value="NZ_CP015136.1"/>
</dbReference>
<name>A0A143PN04_LUTPR</name>
<gene>
    <name evidence="2" type="ORF">LuPra_02362</name>
</gene>
<dbReference type="InterPro" id="IPR052171">
    <property type="entry name" value="NHEJ_LigD"/>
</dbReference>
<evidence type="ECO:0000313" key="2">
    <source>
        <dbReference type="EMBL" id="AMY09149.1"/>
    </source>
</evidence>
<reference evidence="2 3" key="1">
    <citation type="journal article" date="2016" name="Genome Announc.">
        <title>First Complete Genome Sequence of a Subdivision 6 Acidobacterium Strain.</title>
        <authorList>
            <person name="Huang S."/>
            <person name="Vieira S."/>
            <person name="Bunk B."/>
            <person name="Riedel T."/>
            <person name="Sproer C."/>
            <person name="Overmann J."/>
        </authorList>
    </citation>
    <scope>NUCLEOTIDE SEQUENCE [LARGE SCALE GENOMIC DNA]</scope>
    <source>
        <strain evidence="3">DSM 100886 HEG_-6_39</strain>
    </source>
</reference>
<reference evidence="3" key="2">
    <citation type="submission" date="2016-04" db="EMBL/GenBank/DDBJ databases">
        <title>First Complete Genome Sequence of a Subdivision 6 Acidobacterium.</title>
        <authorList>
            <person name="Huang S."/>
            <person name="Vieira S."/>
            <person name="Bunk B."/>
            <person name="Riedel T."/>
            <person name="Sproeer C."/>
            <person name="Overmann J."/>
        </authorList>
    </citation>
    <scope>NUCLEOTIDE SEQUENCE [LARGE SCALE GENOMIC DNA]</scope>
    <source>
        <strain evidence="3">DSM 100886 HEG_-6_39</strain>
    </source>
</reference>
<dbReference type="PANTHER" id="PTHR42705:SF2">
    <property type="entry name" value="BIFUNCTIONAL NON-HOMOLOGOUS END JOINING PROTEIN LIGD"/>
    <property type="match status" value="1"/>
</dbReference>
<dbReference type="OrthoDB" id="9802472at2"/>